<accession>A0A4P7NPJ2</accession>
<gene>
    <name evidence="2" type="ORF">PoMZ_05969</name>
</gene>
<dbReference type="GO" id="GO:0005667">
    <property type="term" value="C:transcription regulator complex"/>
    <property type="evidence" value="ECO:0007669"/>
    <property type="project" value="InterPro"/>
</dbReference>
<evidence type="ECO:0000313" key="2">
    <source>
        <dbReference type="EMBL" id="QBZ64274.1"/>
    </source>
</evidence>
<dbReference type="EMBL" id="CP034209">
    <property type="protein sequence ID" value="QBZ64274.1"/>
    <property type="molecule type" value="Genomic_DNA"/>
</dbReference>
<evidence type="ECO:0000256" key="1">
    <source>
        <dbReference type="SAM" id="MobiDB-lite"/>
    </source>
</evidence>
<feature type="region of interest" description="Disordered" evidence="1">
    <location>
        <begin position="145"/>
        <end position="182"/>
    </location>
</feature>
<dbReference type="PROSITE" id="PS51075">
    <property type="entry name" value="MH1"/>
    <property type="match status" value="1"/>
</dbReference>
<dbReference type="GO" id="GO:0006355">
    <property type="term" value="P:regulation of DNA-templated transcription"/>
    <property type="evidence" value="ECO:0007669"/>
    <property type="project" value="InterPro"/>
</dbReference>
<evidence type="ECO:0000313" key="3">
    <source>
        <dbReference type="Proteomes" id="UP000294847"/>
    </source>
</evidence>
<proteinExistence type="predicted"/>
<reference evidence="2 3" key="1">
    <citation type="journal article" date="2019" name="Mol. Biol. Evol.">
        <title>Blast fungal genomes show frequent chromosomal changes, gene gains and losses, and effector gene turnover.</title>
        <authorList>
            <person name="Gomez Luciano L.B."/>
            <person name="Jason Tsai I."/>
            <person name="Chuma I."/>
            <person name="Tosa Y."/>
            <person name="Chen Y.H."/>
            <person name="Li J.Y."/>
            <person name="Li M.Y."/>
            <person name="Jade Lu M.Y."/>
            <person name="Nakayashiki H."/>
            <person name="Li W.H."/>
        </authorList>
    </citation>
    <scope>NUCLEOTIDE SEQUENCE [LARGE SCALE GENOMIC DNA]</scope>
    <source>
        <strain evidence="2">MZ5-1-6</strain>
    </source>
</reference>
<feature type="compositionally biased region" description="Acidic residues" evidence="1">
    <location>
        <begin position="146"/>
        <end position="161"/>
    </location>
</feature>
<dbReference type="Proteomes" id="UP000294847">
    <property type="component" value="Chromosome 6"/>
</dbReference>
<dbReference type="AlphaFoldDB" id="A0A4P7NPJ2"/>
<protein>
    <submittedName>
        <fullName evidence="2">Uncharacterized protein</fullName>
    </submittedName>
</protein>
<sequence length="278" mass="31062">MASDSVPREPLPKCFCFRGCHPADCVLCVCPFHWSQTCPKSLTTSMFCADHEDEFSVLLSPSTSCSVESFHLDDFDETSQGQTSPSPDKIVGIVPSWLRNDVTTMTTPITPPLAVLDPSIVLTVEKCLGGRIYQSATSMYFVGESDKDDEEEEGNAIDDDSSSSSWLDGDVDDDNTDKSSMVTDLSDYASGESDQEDFANHSLLSIRTLLARERAHLLELGYCSEWLQELYYAAEFILLRLYGRWDEDLCRGFYLLNEEIDAEIGRLQKPTVHKALPH</sequence>
<organism evidence="2 3">
    <name type="scientific">Pyricularia oryzae</name>
    <name type="common">Rice blast fungus</name>
    <name type="synonym">Magnaporthe oryzae</name>
    <dbReference type="NCBI Taxonomy" id="318829"/>
    <lineage>
        <taxon>Eukaryota</taxon>
        <taxon>Fungi</taxon>
        <taxon>Dikarya</taxon>
        <taxon>Ascomycota</taxon>
        <taxon>Pezizomycotina</taxon>
        <taxon>Sordariomycetes</taxon>
        <taxon>Sordariomycetidae</taxon>
        <taxon>Magnaporthales</taxon>
        <taxon>Pyriculariaceae</taxon>
        <taxon>Pyricularia</taxon>
    </lineage>
</organism>
<dbReference type="InterPro" id="IPR013019">
    <property type="entry name" value="MAD_homology_MH1"/>
</dbReference>
<name>A0A4P7NPJ2_PYROR</name>